<feature type="compositionally biased region" description="Polar residues" evidence="2">
    <location>
        <begin position="7"/>
        <end position="22"/>
    </location>
</feature>
<comment type="caution">
    <text evidence="5">The sequence shown here is derived from an EMBL/GenBank/DDBJ whole genome shotgun (WGS) entry which is preliminary data.</text>
</comment>
<name>A0A2T1DNT4_9CYAN</name>
<evidence type="ECO:0000256" key="1">
    <source>
        <dbReference type="SAM" id="Coils"/>
    </source>
</evidence>
<feature type="compositionally biased region" description="Polar residues" evidence="2">
    <location>
        <begin position="284"/>
        <end position="302"/>
    </location>
</feature>
<dbReference type="InterPro" id="IPR041436">
    <property type="entry name" value="RNAse_A_bac"/>
</dbReference>
<dbReference type="SUPFAM" id="SSF48371">
    <property type="entry name" value="ARM repeat"/>
    <property type="match status" value="1"/>
</dbReference>
<feature type="region of interest" description="Disordered" evidence="2">
    <location>
        <begin position="475"/>
        <end position="508"/>
    </location>
</feature>
<evidence type="ECO:0000313" key="6">
    <source>
        <dbReference type="Proteomes" id="UP000238634"/>
    </source>
</evidence>
<feature type="region of interest" description="Disordered" evidence="2">
    <location>
        <begin position="1"/>
        <end position="33"/>
    </location>
</feature>
<feature type="compositionally biased region" description="Polar residues" evidence="2">
    <location>
        <begin position="408"/>
        <end position="417"/>
    </location>
</feature>
<evidence type="ECO:0000313" key="5">
    <source>
        <dbReference type="EMBL" id="PSB22160.1"/>
    </source>
</evidence>
<dbReference type="OrthoDB" id="292792at2"/>
<reference evidence="5 6" key="1">
    <citation type="submission" date="2018-02" db="EMBL/GenBank/DDBJ databases">
        <authorList>
            <person name="Cohen D.B."/>
            <person name="Kent A.D."/>
        </authorList>
    </citation>
    <scope>NUCLEOTIDE SEQUENCE [LARGE SCALE GENOMIC DNA]</scope>
    <source>
        <strain evidence="5 6">ULC007</strain>
    </source>
</reference>
<dbReference type="InterPro" id="IPR025295">
    <property type="entry name" value="eCIS_core_dom"/>
</dbReference>
<protein>
    <submittedName>
        <fullName evidence="5">DUF4157 domain-containing protein</fullName>
    </submittedName>
</protein>
<feature type="compositionally biased region" description="Low complexity" evidence="2">
    <location>
        <begin position="329"/>
        <end position="342"/>
    </location>
</feature>
<gene>
    <name evidence="5" type="ORF">C7B65_01780</name>
</gene>
<feature type="compositionally biased region" description="Low complexity" evidence="2">
    <location>
        <begin position="552"/>
        <end position="565"/>
    </location>
</feature>
<feature type="compositionally biased region" description="Basic residues" evidence="2">
    <location>
        <begin position="312"/>
        <end position="322"/>
    </location>
</feature>
<evidence type="ECO:0000259" key="3">
    <source>
        <dbReference type="Pfam" id="PF13699"/>
    </source>
</evidence>
<keyword evidence="6" id="KW-1185">Reference proteome</keyword>
<feature type="domain" description="eCIS core" evidence="3">
    <location>
        <begin position="170"/>
        <end position="246"/>
    </location>
</feature>
<feature type="region of interest" description="Disordered" evidence="2">
    <location>
        <begin position="1066"/>
        <end position="1089"/>
    </location>
</feature>
<feature type="domain" description="Bacterial CdiA-CT RNAse A" evidence="4">
    <location>
        <begin position="1298"/>
        <end position="1395"/>
    </location>
</feature>
<dbReference type="Proteomes" id="UP000238634">
    <property type="component" value="Unassembled WGS sequence"/>
</dbReference>
<feature type="region of interest" description="Disordered" evidence="2">
    <location>
        <begin position="552"/>
        <end position="573"/>
    </location>
</feature>
<dbReference type="InterPro" id="IPR016024">
    <property type="entry name" value="ARM-type_fold"/>
</dbReference>
<feature type="compositionally biased region" description="Basic and acidic residues" evidence="2">
    <location>
        <begin position="490"/>
        <end position="499"/>
    </location>
</feature>
<proteinExistence type="predicted"/>
<feature type="region of interest" description="Disordered" evidence="2">
    <location>
        <begin position="408"/>
        <end position="463"/>
    </location>
</feature>
<evidence type="ECO:0000256" key="2">
    <source>
        <dbReference type="SAM" id="MobiDB-lite"/>
    </source>
</evidence>
<dbReference type="EMBL" id="PVWG01000001">
    <property type="protein sequence ID" value="PSB22160.1"/>
    <property type="molecule type" value="Genomic_DNA"/>
</dbReference>
<feature type="region of interest" description="Disordered" evidence="2">
    <location>
        <begin position="284"/>
        <end position="363"/>
    </location>
</feature>
<feature type="compositionally biased region" description="Low complexity" evidence="2">
    <location>
        <begin position="449"/>
        <end position="463"/>
    </location>
</feature>
<dbReference type="Pfam" id="PF13699">
    <property type="entry name" value="eCIS_core"/>
    <property type="match status" value="1"/>
</dbReference>
<sequence length="1397" mass="153054">MGDQRSDQTTTLESSRQQSAAPTSKPPIATHASHPLLQLQQQLGNRAVTQLIQAKLSVSQPNDAYEQEADRVADTVMRMPNPIVQRQPSEEETIQAAPIGRVTPLMQRQEEKEEPVQMLQRQVEEEKEPVQMLQRQVEEEPIQAKATQSTPAVTSNLETRIQTMRGSGQPLPDSTRAFFEPRFGYDLSNVRIHTDSQASEAARQLNAQAFTLRQDVFFNAGRYEPQTSQGKWLLAHELTHTIQQNPGASLVAKRKIVQPQPEGGTGHPRLQLQKNGAIAISQNSSPTIQQKVSGSKAPTSPAQDPAFQAVVKKAKAAAKQQKHHEPAKSKAAQAQTAAVPPANDVTSKAAGKQVQQMDQQQPKAFDRKAFKAALVAKIAAAAPKNLEEADNFKESGKVGAVKGELTGQVTSSKQQSGGAIEAKVKGTPDPSGIASKAVTPLPPNPSGAPPRAINAAQAAPKPKTAAEISLQAGSQSLDQQMAQAEVTESQLKKSNEPDFKTAATAKQQAQKDAVTAPQAYRQGEQGVLAQAQAQAVTTAKAQLTGMHAVRGQAQTKTTTAQQQAKNQDEQKRKDVANELQTAYAQTKKAAEDRLARLDTEVNQAFDSGATAAQQNFEDYVTRRMKTYKDDRYDRIGGSILWLKDKLLGLPSEVNAFYQEGRQLYIAQMDAVLDRVSILVEKGLNEAKAEIAKGKKAIEQKLSEQEPSLRKALQEDAKKIQGQFDQLEQSVDDKQNQLIDSLAQKYNEKLQAIDTRIDEMKAENRGLVDKAIDAIAGVIKTILALKNMLLDVLSKAASVIGKIIKDPIGFLGNLVAGVKQGFMNFVGNIASHLQKGLMGWLFGAIAEAGIQIPESFDLKSILSLVMQVLGATWAFIRARAVKALGEKVVKTMETTAEIFQILMTQGIVGVWEYIKEQLSSLKDVVIEGIKSFVSDSIIKAGITWIIGLLNPAGAFIKACKAIYDIIMFFVERGSQIIALVNAVLDSVGAIAEGAIGVAASAVENALSKAVPVVISFLAALLGVTGISKKVREIIEKVQAPVSKAINWLINKAYNLVKSAGKLLGFGKSKDDKPDERTDQQKKADLDQGVGEADKLMAEKDATPDSVKTKLPTIQSKYKLTSLQLLKDAEDEYHIEAKINPEEKGPKHKLGGKKGVSFKLAPGGFAAHEEDILSSEDADKKVHLLTKHGSRVNSVYLKERLEEPLKRFREEREKREKLYKEQIENIRKTIDELWKQTETAKPDKLEKILKRIQGDKGQGLEAQVKDIQSKLRWLLNIKEDDKSAIEYALNTEWHLNITFRATKFYDQKIMEKAVTEALEQNQEKIDKGFTDKNGGSLEVGTTLRPPIKHKFSQNLGVGYELGSNMETVPIGSLNHVVVVIVLTDSEKRLYKVETAHPER</sequence>
<feature type="compositionally biased region" description="Polar residues" evidence="2">
    <location>
        <begin position="475"/>
        <end position="489"/>
    </location>
</feature>
<dbReference type="RefSeq" id="WP_073069178.1">
    <property type="nucleotide sequence ID" value="NZ_MPPI01000001.1"/>
</dbReference>
<evidence type="ECO:0000259" key="4">
    <source>
        <dbReference type="Pfam" id="PF18431"/>
    </source>
</evidence>
<accession>A0A2T1DNT4</accession>
<dbReference type="Pfam" id="PF18431">
    <property type="entry name" value="RNAse_A_bac"/>
    <property type="match status" value="1"/>
</dbReference>
<dbReference type="STRING" id="1920490.GCA_001895925_00904"/>
<organism evidence="5 6">
    <name type="scientific">Phormidesmis priestleyi ULC007</name>
    <dbReference type="NCBI Taxonomy" id="1920490"/>
    <lineage>
        <taxon>Bacteria</taxon>
        <taxon>Bacillati</taxon>
        <taxon>Cyanobacteriota</taxon>
        <taxon>Cyanophyceae</taxon>
        <taxon>Leptolyngbyales</taxon>
        <taxon>Leptolyngbyaceae</taxon>
        <taxon>Phormidesmis</taxon>
    </lineage>
</organism>
<keyword evidence="1" id="KW-0175">Coiled coil</keyword>
<reference evidence="5 6" key="2">
    <citation type="submission" date="2018-03" db="EMBL/GenBank/DDBJ databases">
        <title>The ancient ancestry and fast evolution of plastids.</title>
        <authorList>
            <person name="Moore K.R."/>
            <person name="Magnabosco C."/>
            <person name="Momper L."/>
            <person name="Gold D.A."/>
            <person name="Bosak T."/>
            <person name="Fournier G.P."/>
        </authorList>
    </citation>
    <scope>NUCLEOTIDE SEQUENCE [LARGE SCALE GENOMIC DNA]</scope>
    <source>
        <strain evidence="5 6">ULC007</strain>
    </source>
</reference>
<feature type="coiled-coil region" evidence="1">
    <location>
        <begin position="683"/>
        <end position="769"/>
    </location>
</feature>